<dbReference type="SUPFAM" id="SSF50630">
    <property type="entry name" value="Acid proteases"/>
    <property type="match status" value="1"/>
</dbReference>
<keyword evidence="3" id="KW-1185">Reference proteome</keyword>
<accession>A0A1I7KSN2</accession>
<dbReference type="InterPro" id="IPR034122">
    <property type="entry name" value="Retropepsin-like_bacterial"/>
</dbReference>
<dbReference type="Gene3D" id="2.40.70.10">
    <property type="entry name" value="Acid Proteases"/>
    <property type="match status" value="1"/>
</dbReference>
<proteinExistence type="predicted"/>
<dbReference type="PROSITE" id="PS50106">
    <property type="entry name" value="PDZ"/>
    <property type="match status" value="1"/>
</dbReference>
<dbReference type="AlphaFoldDB" id="A0A1I7KSN2"/>
<gene>
    <name evidence="2" type="ORF">SAMN04487941_4049</name>
</gene>
<dbReference type="STRING" id="388950.GCA_001611675_03250"/>
<dbReference type="Pfam" id="PF13650">
    <property type="entry name" value="Asp_protease_2"/>
    <property type="match status" value="1"/>
</dbReference>
<evidence type="ECO:0000313" key="2">
    <source>
        <dbReference type="EMBL" id="SFV00388.1"/>
    </source>
</evidence>
<dbReference type="SUPFAM" id="SSF50156">
    <property type="entry name" value="PDZ domain-like"/>
    <property type="match status" value="1"/>
</dbReference>
<dbReference type="Pfam" id="PF17820">
    <property type="entry name" value="PDZ_6"/>
    <property type="match status" value="1"/>
</dbReference>
<reference evidence="3" key="1">
    <citation type="submission" date="2016-10" db="EMBL/GenBank/DDBJ databases">
        <authorList>
            <person name="Varghese N."/>
        </authorList>
    </citation>
    <scope>NUCLEOTIDE SEQUENCE [LARGE SCALE GENOMIC DNA]</scope>
    <source>
        <strain evidence="3">DSM 18820</strain>
    </source>
</reference>
<dbReference type="InterPro" id="IPR001478">
    <property type="entry name" value="PDZ"/>
</dbReference>
<dbReference type="InterPro" id="IPR036034">
    <property type="entry name" value="PDZ_sf"/>
</dbReference>
<organism evidence="2 3">
    <name type="scientific">Pontibacter akesuensis</name>
    <dbReference type="NCBI Taxonomy" id="388950"/>
    <lineage>
        <taxon>Bacteria</taxon>
        <taxon>Pseudomonadati</taxon>
        <taxon>Bacteroidota</taxon>
        <taxon>Cytophagia</taxon>
        <taxon>Cytophagales</taxon>
        <taxon>Hymenobacteraceae</taxon>
        <taxon>Pontibacter</taxon>
    </lineage>
</organism>
<dbReference type="SMART" id="SM00228">
    <property type="entry name" value="PDZ"/>
    <property type="match status" value="1"/>
</dbReference>
<protein>
    <submittedName>
        <fullName evidence="2">PDZ domain-containing protein</fullName>
    </submittedName>
</protein>
<sequence>MLPAFGVACLLSIGIQSCSFIRGFKALTAGEARVVLAPDTIPFAYHHNKIIVQGQVNGKTYDFVLDTGAPTVIWEEVAQDLKLAKARAAVSSTDANGTRQQLNFYAAESLKLGNLEVEGINLSSVSTLADEIKCYANGGIIGGNFMRHYHWQIDYENQRLIVSSDFSRLSVPKNATRVNATVTLPQGLVVIDGIRVLGKEEEFTLDTGNGGSLNLGMQNWDAAKASEMGSYAEANGYSNLSTGGRKTITTNTIKTDFTSPMDTIPNAIIQVDTKNSLLGNHYLAQFGTITIDYSIGKGAVYFNPKKETAPDAMSYGFLPVFKKESNAFVVGKIYKGSEAEKAGLQLDDRILSINGKALSEIDYATYCDNISSGKASYVLEGDTVSLIVQRNGQQLDFRISKYSLFN</sequence>
<dbReference type="Proteomes" id="UP000182491">
    <property type="component" value="Unassembled WGS sequence"/>
</dbReference>
<name>A0A1I7KSN2_9BACT</name>
<dbReference type="Gene3D" id="2.30.42.10">
    <property type="match status" value="1"/>
</dbReference>
<dbReference type="CDD" id="cd05483">
    <property type="entry name" value="retropepsin_like_bacteria"/>
    <property type="match status" value="1"/>
</dbReference>
<evidence type="ECO:0000313" key="3">
    <source>
        <dbReference type="Proteomes" id="UP000182491"/>
    </source>
</evidence>
<dbReference type="EMBL" id="FPCA01000008">
    <property type="protein sequence ID" value="SFV00388.1"/>
    <property type="molecule type" value="Genomic_DNA"/>
</dbReference>
<evidence type="ECO:0000259" key="1">
    <source>
        <dbReference type="PROSITE" id="PS50106"/>
    </source>
</evidence>
<dbReference type="InterPro" id="IPR041489">
    <property type="entry name" value="PDZ_6"/>
</dbReference>
<feature type="domain" description="PDZ" evidence="1">
    <location>
        <begin position="299"/>
        <end position="363"/>
    </location>
</feature>
<dbReference type="InterPro" id="IPR021109">
    <property type="entry name" value="Peptidase_aspartic_dom_sf"/>
</dbReference>